<dbReference type="OrthoDB" id="8970700at2"/>
<protein>
    <submittedName>
        <fullName evidence="2">DUF4123 domain-containing protein</fullName>
    </submittedName>
</protein>
<sequence length="458" mass="53215">MYLDFENGMLARFRAMHAELTASDPGVRLYALVDIGRMEVRERDFLFNDWDSQHIPLYSGSGLDHLEQTGPTLFAMPDIQGEETYTASFLNQQVNPLMVFWKVLQLAEIDAQLVSWVWTSCDMEPFVDHLQTLLHARLGPTEDDVWFFFYQPSYLQVLHRSLPDETRRHVFGPCHAWWTLNTRKRLVELAGESCTIPRAWDAFPIPAKTVTELQREVIPRQVLEWLDKATPGLIKSRHPNERMEEIGPFVTRALDYGLYSKTDVAAFVAYGLHYLHNYDTHPVLQQMLADQSASRLPLIDRYRAIGGDVWQEVLTTRQQRVDEEKRANWHSKLQEAGRVKTTLRFVNARGKDINFVRFWFTDDEHIEYQKIHGGIKWNPRSPSFIERNHMEVPVPGLRMTVYWSEPYGWSEKHVLTVKGDLPIDENSGVLEVTLISKNPEAVMHSIDPLDLSKTREQK</sequence>
<dbReference type="InterPro" id="IPR025391">
    <property type="entry name" value="DUF4123"/>
</dbReference>
<dbReference type="AlphaFoldDB" id="A0A2I8EYF2"/>
<organism evidence="2 3">
    <name type="scientific">Paraburkholderia terrae</name>
    <dbReference type="NCBI Taxonomy" id="311230"/>
    <lineage>
        <taxon>Bacteria</taxon>
        <taxon>Pseudomonadati</taxon>
        <taxon>Pseudomonadota</taxon>
        <taxon>Betaproteobacteria</taxon>
        <taxon>Burkholderiales</taxon>
        <taxon>Burkholderiaceae</taxon>
        <taxon>Paraburkholderia</taxon>
    </lineage>
</organism>
<dbReference type="Pfam" id="PF13503">
    <property type="entry name" value="DUF4123"/>
    <property type="match status" value="1"/>
</dbReference>
<evidence type="ECO:0000313" key="2">
    <source>
        <dbReference type="EMBL" id="AUT64655.1"/>
    </source>
</evidence>
<feature type="domain" description="DUF4123" evidence="1">
    <location>
        <begin position="29"/>
        <end position="168"/>
    </location>
</feature>
<evidence type="ECO:0000259" key="1">
    <source>
        <dbReference type="Pfam" id="PF13503"/>
    </source>
</evidence>
<dbReference type="RefSeq" id="WP_052426938.1">
    <property type="nucleotide sequence ID" value="NZ_AP025258.1"/>
</dbReference>
<dbReference type="Proteomes" id="UP000243502">
    <property type="component" value="Chromosome 3"/>
</dbReference>
<dbReference type="EMBL" id="CP026113">
    <property type="protein sequence ID" value="AUT64655.1"/>
    <property type="molecule type" value="Genomic_DNA"/>
</dbReference>
<evidence type="ECO:0000313" key="3">
    <source>
        <dbReference type="Proteomes" id="UP000243502"/>
    </source>
</evidence>
<proteinExistence type="predicted"/>
<accession>A0A2I8EYF2</accession>
<dbReference type="KEGG" id="pter:C2L65_33945"/>
<reference evidence="2 3" key="1">
    <citation type="submission" date="2018-01" db="EMBL/GenBank/DDBJ databases">
        <title>Species boundaries and ecological features among Paraburkholderia terrae DSMZ17804T, P. hospita DSMZ17164T and P. caribensis DSMZ13236T.</title>
        <authorList>
            <person name="Pratama A.A."/>
        </authorList>
    </citation>
    <scope>NUCLEOTIDE SEQUENCE [LARGE SCALE GENOMIC DNA]</scope>
    <source>
        <strain evidence="2 3">DSM 17804</strain>
    </source>
</reference>
<name>A0A2I8EYF2_9BURK</name>
<gene>
    <name evidence="2" type="ORF">C2L65_33945</name>
</gene>